<evidence type="ECO:0000256" key="3">
    <source>
        <dbReference type="ARBA" id="ARBA00023163"/>
    </source>
</evidence>
<proteinExistence type="predicted"/>
<dbReference type="SUPFAM" id="SSF46785">
    <property type="entry name" value="Winged helix' DNA-binding domain"/>
    <property type="match status" value="1"/>
</dbReference>
<name>A0A1G2CUX9_9BACT</name>
<accession>A0A1G2CUX9</accession>
<keyword evidence="1" id="KW-0805">Transcription regulation</keyword>
<protein>
    <submittedName>
        <fullName evidence="5">HxlR family transcriptional regulator</fullName>
    </submittedName>
</protein>
<dbReference type="PANTHER" id="PTHR33204">
    <property type="entry name" value="TRANSCRIPTIONAL REGULATOR, MARR FAMILY"/>
    <property type="match status" value="1"/>
</dbReference>
<dbReference type="CDD" id="cd00090">
    <property type="entry name" value="HTH_ARSR"/>
    <property type="match status" value="1"/>
</dbReference>
<evidence type="ECO:0000259" key="4">
    <source>
        <dbReference type="PROSITE" id="PS51118"/>
    </source>
</evidence>
<dbReference type="PROSITE" id="PS51118">
    <property type="entry name" value="HTH_HXLR"/>
    <property type="match status" value="1"/>
</dbReference>
<organism evidence="5 6">
    <name type="scientific">Candidatus Lloydbacteria bacterium RIFCSPHIGHO2_01_FULL_49_22</name>
    <dbReference type="NCBI Taxonomy" id="1798658"/>
    <lineage>
        <taxon>Bacteria</taxon>
        <taxon>Candidatus Lloydiibacteriota</taxon>
    </lineage>
</organism>
<dbReference type="InterPro" id="IPR036388">
    <property type="entry name" value="WH-like_DNA-bd_sf"/>
</dbReference>
<dbReference type="AlphaFoldDB" id="A0A1G2CUX9"/>
<evidence type="ECO:0000313" key="6">
    <source>
        <dbReference type="Proteomes" id="UP000177122"/>
    </source>
</evidence>
<dbReference type="InterPro" id="IPR036390">
    <property type="entry name" value="WH_DNA-bd_sf"/>
</dbReference>
<dbReference type="EMBL" id="MHLI01000015">
    <property type="protein sequence ID" value="OGZ05156.1"/>
    <property type="molecule type" value="Genomic_DNA"/>
</dbReference>
<dbReference type="InterPro" id="IPR002577">
    <property type="entry name" value="HTH_HxlR"/>
</dbReference>
<gene>
    <name evidence="5" type="ORF">A2845_02450</name>
</gene>
<keyword evidence="2" id="KW-0238">DNA-binding</keyword>
<feature type="domain" description="HTH hxlR-type" evidence="4">
    <location>
        <begin position="11"/>
        <end position="109"/>
    </location>
</feature>
<evidence type="ECO:0000256" key="1">
    <source>
        <dbReference type="ARBA" id="ARBA00023015"/>
    </source>
</evidence>
<reference evidence="5 6" key="1">
    <citation type="journal article" date="2016" name="Nat. Commun.">
        <title>Thousands of microbial genomes shed light on interconnected biogeochemical processes in an aquifer system.</title>
        <authorList>
            <person name="Anantharaman K."/>
            <person name="Brown C.T."/>
            <person name="Hug L.A."/>
            <person name="Sharon I."/>
            <person name="Castelle C.J."/>
            <person name="Probst A.J."/>
            <person name="Thomas B.C."/>
            <person name="Singh A."/>
            <person name="Wilkins M.J."/>
            <person name="Karaoz U."/>
            <person name="Brodie E.L."/>
            <person name="Williams K.H."/>
            <person name="Hubbard S.S."/>
            <person name="Banfield J.F."/>
        </authorList>
    </citation>
    <scope>NUCLEOTIDE SEQUENCE [LARGE SCALE GENOMIC DNA]</scope>
</reference>
<dbReference type="Gene3D" id="1.10.10.10">
    <property type="entry name" value="Winged helix-like DNA-binding domain superfamily/Winged helix DNA-binding domain"/>
    <property type="match status" value="1"/>
</dbReference>
<comment type="caution">
    <text evidence="5">The sequence shown here is derived from an EMBL/GenBank/DDBJ whole genome shotgun (WGS) entry which is preliminary data.</text>
</comment>
<sequence>MKKYSKKVVHSPVEATLQVIGSKWTVLVLRELVGSVRRFSELERSLIGISPRTLSMRLGNLEKNGIVDRKVYPEIPPRVEYKLTALGRSLEPILKVMHNWGASFTKKNA</sequence>
<dbReference type="Pfam" id="PF01638">
    <property type="entry name" value="HxlR"/>
    <property type="match status" value="1"/>
</dbReference>
<dbReference type="InterPro" id="IPR011991">
    <property type="entry name" value="ArsR-like_HTH"/>
</dbReference>
<dbReference type="Proteomes" id="UP000177122">
    <property type="component" value="Unassembled WGS sequence"/>
</dbReference>
<dbReference type="GO" id="GO:0003677">
    <property type="term" value="F:DNA binding"/>
    <property type="evidence" value="ECO:0007669"/>
    <property type="project" value="UniProtKB-KW"/>
</dbReference>
<keyword evidence="3" id="KW-0804">Transcription</keyword>
<evidence type="ECO:0000256" key="2">
    <source>
        <dbReference type="ARBA" id="ARBA00023125"/>
    </source>
</evidence>
<evidence type="ECO:0000313" key="5">
    <source>
        <dbReference type="EMBL" id="OGZ05156.1"/>
    </source>
</evidence>